<feature type="transmembrane region" description="Helical" evidence="7">
    <location>
        <begin position="99"/>
        <end position="117"/>
    </location>
</feature>
<evidence type="ECO:0000313" key="9">
    <source>
        <dbReference type="EMBL" id="HIZ35157.1"/>
    </source>
</evidence>
<dbReference type="AlphaFoldDB" id="A0A9D2ED21"/>
<feature type="transmembrane region" description="Helical" evidence="7">
    <location>
        <begin position="123"/>
        <end position="142"/>
    </location>
</feature>
<evidence type="ECO:0000256" key="1">
    <source>
        <dbReference type="ARBA" id="ARBA00004651"/>
    </source>
</evidence>
<reference evidence="9" key="1">
    <citation type="journal article" date="2021" name="PeerJ">
        <title>Extensive microbial diversity within the chicken gut microbiome revealed by metagenomics and culture.</title>
        <authorList>
            <person name="Gilroy R."/>
            <person name="Ravi A."/>
            <person name="Getino M."/>
            <person name="Pursley I."/>
            <person name="Horton D.L."/>
            <person name="Alikhan N.F."/>
            <person name="Baker D."/>
            <person name="Gharbi K."/>
            <person name="Hall N."/>
            <person name="Watson M."/>
            <person name="Adriaenssens E.M."/>
            <person name="Foster-Nyarko E."/>
            <person name="Jarju S."/>
            <person name="Secka A."/>
            <person name="Antonio M."/>
            <person name="Oren A."/>
            <person name="Chaudhuri R.R."/>
            <person name="La Ragione R."/>
            <person name="Hildebrand F."/>
            <person name="Pallen M.J."/>
        </authorList>
    </citation>
    <scope>NUCLEOTIDE SEQUENCE</scope>
    <source>
        <strain evidence="9">ChiGjej4B4-7305</strain>
    </source>
</reference>
<feature type="transmembrane region" description="Helical" evidence="7">
    <location>
        <begin position="12"/>
        <end position="31"/>
    </location>
</feature>
<evidence type="ECO:0000259" key="8">
    <source>
        <dbReference type="Pfam" id="PF02308"/>
    </source>
</evidence>
<dbReference type="Pfam" id="PF02308">
    <property type="entry name" value="MgtC"/>
    <property type="match status" value="1"/>
</dbReference>
<comment type="subcellular location">
    <subcellularLocation>
        <location evidence="1">Cell membrane</location>
        <topology evidence="1">Multi-pass membrane protein</topology>
    </subcellularLocation>
</comment>
<reference evidence="9" key="2">
    <citation type="submission" date="2021-04" db="EMBL/GenBank/DDBJ databases">
        <authorList>
            <person name="Gilroy R."/>
        </authorList>
    </citation>
    <scope>NUCLEOTIDE SEQUENCE</scope>
    <source>
        <strain evidence="9">ChiGjej4B4-7305</strain>
    </source>
</reference>
<comment type="similarity">
    <text evidence="2">Belongs to the MgtC/SapB family.</text>
</comment>
<feature type="domain" description="MgtC/SapB/SrpB/YhiD N-terminal" evidence="8">
    <location>
        <begin position="15"/>
        <end position="142"/>
    </location>
</feature>
<evidence type="ECO:0000256" key="6">
    <source>
        <dbReference type="ARBA" id="ARBA00023136"/>
    </source>
</evidence>
<dbReference type="PANTHER" id="PTHR33778:SF1">
    <property type="entry name" value="MAGNESIUM TRANSPORTER YHID-RELATED"/>
    <property type="match status" value="1"/>
</dbReference>
<keyword evidence="3" id="KW-1003">Cell membrane</keyword>
<comment type="caution">
    <text evidence="9">The sequence shown here is derived from an EMBL/GenBank/DDBJ whole genome shotgun (WGS) entry which is preliminary data.</text>
</comment>
<dbReference type="InterPro" id="IPR003416">
    <property type="entry name" value="MgtC/SapB/SrpB/YhiD_fam"/>
</dbReference>
<evidence type="ECO:0000256" key="2">
    <source>
        <dbReference type="ARBA" id="ARBA00009298"/>
    </source>
</evidence>
<keyword evidence="5 7" id="KW-1133">Transmembrane helix</keyword>
<dbReference type="Proteomes" id="UP000824037">
    <property type="component" value="Unassembled WGS sequence"/>
</dbReference>
<organism evidence="9 10">
    <name type="scientific">Candidatus Ruania gallistercoris</name>
    <dbReference type="NCBI Taxonomy" id="2838746"/>
    <lineage>
        <taxon>Bacteria</taxon>
        <taxon>Bacillati</taxon>
        <taxon>Actinomycetota</taxon>
        <taxon>Actinomycetes</taxon>
        <taxon>Micrococcales</taxon>
        <taxon>Ruaniaceae</taxon>
        <taxon>Ruania</taxon>
    </lineage>
</organism>
<sequence length="238" mass="25434">MHFLSDTTWTELYLLAVAFVLCAVIGIERQVRQKAAGFRTHVLVGMGSAGFTLVSAFGFANVLGDEVNLDPSRIAAQIVSGIGFLGAGVIFTRRDVVRGLTTAATIWVAAAVGMAAGAGMVSLAVFLTVLHVVAVVGVGPLVRKIPTRDHNRVLRVRYLDGAGVLRDLLALATDLGFSTLILGSRRLAYEGQALVEIDIRFKGRVPLRSVIPSVNAIEGVRAVWVRSDDEHEDDEDVA</sequence>
<accession>A0A9D2ED21</accession>
<dbReference type="PANTHER" id="PTHR33778">
    <property type="entry name" value="PROTEIN MGTC"/>
    <property type="match status" value="1"/>
</dbReference>
<dbReference type="InterPro" id="IPR049177">
    <property type="entry name" value="MgtC_SapB_SrpB_YhiD_N"/>
</dbReference>
<gene>
    <name evidence="9" type="ORF">H9815_05225</name>
</gene>
<keyword evidence="4 7" id="KW-0812">Transmembrane</keyword>
<protein>
    <submittedName>
        <fullName evidence="9">MgtC/SapB family protein</fullName>
    </submittedName>
</protein>
<evidence type="ECO:0000256" key="7">
    <source>
        <dbReference type="SAM" id="Phobius"/>
    </source>
</evidence>
<dbReference type="PRINTS" id="PR01837">
    <property type="entry name" value="MGTCSAPBPROT"/>
</dbReference>
<proteinExistence type="inferred from homology"/>
<keyword evidence="6 7" id="KW-0472">Membrane</keyword>
<dbReference type="GO" id="GO:0005886">
    <property type="term" value="C:plasma membrane"/>
    <property type="evidence" value="ECO:0007669"/>
    <property type="project" value="UniProtKB-SubCell"/>
</dbReference>
<evidence type="ECO:0000313" key="10">
    <source>
        <dbReference type="Proteomes" id="UP000824037"/>
    </source>
</evidence>
<feature type="transmembrane region" description="Helical" evidence="7">
    <location>
        <begin position="74"/>
        <end position="92"/>
    </location>
</feature>
<evidence type="ECO:0000256" key="3">
    <source>
        <dbReference type="ARBA" id="ARBA00022475"/>
    </source>
</evidence>
<evidence type="ECO:0000256" key="5">
    <source>
        <dbReference type="ARBA" id="ARBA00022989"/>
    </source>
</evidence>
<feature type="transmembrane region" description="Helical" evidence="7">
    <location>
        <begin position="43"/>
        <end position="62"/>
    </location>
</feature>
<dbReference type="EMBL" id="DXBY01000082">
    <property type="protein sequence ID" value="HIZ35157.1"/>
    <property type="molecule type" value="Genomic_DNA"/>
</dbReference>
<name>A0A9D2ED21_9MICO</name>
<evidence type="ECO:0000256" key="4">
    <source>
        <dbReference type="ARBA" id="ARBA00022692"/>
    </source>
</evidence>